<dbReference type="GO" id="GO:0005737">
    <property type="term" value="C:cytoplasm"/>
    <property type="evidence" value="ECO:0007669"/>
    <property type="project" value="UniProtKB-SubCell"/>
</dbReference>
<keyword evidence="6" id="KW-0227">DNA damage</keyword>
<comment type="caution">
    <text evidence="18">The sequence shown here is derived from an EMBL/GenBank/DDBJ whole genome shotgun (WGS) entry which is preliminary data.</text>
</comment>
<dbReference type="Gene3D" id="3.30.1490.20">
    <property type="entry name" value="ATP-grasp fold, A domain"/>
    <property type="match status" value="1"/>
</dbReference>
<dbReference type="Proteomes" id="UP000252147">
    <property type="component" value="Unassembled WGS sequence"/>
</dbReference>
<dbReference type="FunFam" id="1.20.1580.10:FF:000002">
    <property type="entry name" value="UvrABC system protein A"/>
    <property type="match status" value="1"/>
</dbReference>
<dbReference type="Gene3D" id="3.40.50.300">
    <property type="entry name" value="P-loop containing nucleotide triphosphate hydrolases"/>
    <property type="match status" value="2"/>
</dbReference>
<evidence type="ECO:0000256" key="5">
    <source>
        <dbReference type="ARBA" id="ARBA00022741"/>
    </source>
</evidence>
<dbReference type="Pfam" id="PF17755">
    <property type="entry name" value="UvrA_DNA-bind"/>
    <property type="match status" value="1"/>
</dbReference>
<keyword evidence="13" id="KW-0234">DNA repair</keyword>
<dbReference type="GO" id="GO:0016887">
    <property type="term" value="F:ATP hydrolysis activity"/>
    <property type="evidence" value="ECO:0007669"/>
    <property type="project" value="InterPro"/>
</dbReference>
<evidence type="ECO:0000256" key="16">
    <source>
        <dbReference type="ARBA" id="ARBA00042156"/>
    </source>
</evidence>
<evidence type="ECO:0000256" key="11">
    <source>
        <dbReference type="ARBA" id="ARBA00022881"/>
    </source>
</evidence>
<dbReference type="SUPFAM" id="SSF52540">
    <property type="entry name" value="P-loop containing nucleoside triphosphate hydrolases"/>
    <property type="match status" value="2"/>
</dbReference>
<dbReference type="GO" id="GO:0008270">
    <property type="term" value="F:zinc ion binding"/>
    <property type="evidence" value="ECO:0007669"/>
    <property type="project" value="UniProtKB-KW"/>
</dbReference>
<evidence type="ECO:0000256" key="2">
    <source>
        <dbReference type="ARBA" id="ARBA00022490"/>
    </source>
</evidence>
<dbReference type="InterPro" id="IPR013815">
    <property type="entry name" value="ATP_grasp_subdomain_1"/>
</dbReference>
<dbReference type="NCBIfam" id="TIGR00630">
    <property type="entry name" value="uvra"/>
    <property type="match status" value="1"/>
</dbReference>
<evidence type="ECO:0000313" key="18">
    <source>
        <dbReference type="EMBL" id="RCL37936.1"/>
    </source>
</evidence>
<evidence type="ECO:0000256" key="8">
    <source>
        <dbReference type="ARBA" id="ARBA00022771"/>
    </source>
</evidence>
<evidence type="ECO:0000256" key="1">
    <source>
        <dbReference type="ARBA" id="ARBA00004496"/>
    </source>
</evidence>
<dbReference type="PANTHER" id="PTHR43152:SF3">
    <property type="entry name" value="UVRABC SYSTEM PROTEIN A"/>
    <property type="match status" value="1"/>
</dbReference>
<name>A0A368BML2_9GAMM</name>
<evidence type="ECO:0000256" key="7">
    <source>
        <dbReference type="ARBA" id="ARBA00022769"/>
    </source>
</evidence>
<keyword evidence="10" id="KW-0067">ATP-binding</keyword>
<dbReference type="InterPro" id="IPR027417">
    <property type="entry name" value="P-loop_NTPase"/>
</dbReference>
<dbReference type="AlphaFoldDB" id="A0A368BML2"/>
<dbReference type="GO" id="GO:0005524">
    <property type="term" value="F:ATP binding"/>
    <property type="evidence" value="ECO:0007669"/>
    <property type="project" value="UniProtKB-KW"/>
</dbReference>
<dbReference type="GO" id="GO:0006289">
    <property type="term" value="P:nucleotide-excision repair"/>
    <property type="evidence" value="ECO:0007669"/>
    <property type="project" value="InterPro"/>
</dbReference>
<keyword evidence="12" id="KW-0238">DNA-binding</keyword>
<evidence type="ECO:0000256" key="10">
    <source>
        <dbReference type="ARBA" id="ARBA00022840"/>
    </source>
</evidence>
<evidence type="ECO:0000256" key="13">
    <source>
        <dbReference type="ARBA" id="ARBA00023204"/>
    </source>
</evidence>
<dbReference type="PROSITE" id="PS00211">
    <property type="entry name" value="ABC_TRANSPORTER_1"/>
    <property type="match status" value="2"/>
</dbReference>
<proteinExistence type="inferred from homology"/>
<dbReference type="PROSITE" id="PS50893">
    <property type="entry name" value="ABC_TRANSPORTER_2"/>
    <property type="match status" value="1"/>
</dbReference>
<dbReference type="InterPro" id="IPR017871">
    <property type="entry name" value="ABC_transporter-like_CS"/>
</dbReference>
<dbReference type="NCBIfam" id="NF001503">
    <property type="entry name" value="PRK00349.1"/>
    <property type="match status" value="1"/>
</dbReference>
<gene>
    <name evidence="18" type="ORF">DBW97_03875</name>
</gene>
<evidence type="ECO:0000259" key="17">
    <source>
        <dbReference type="PROSITE" id="PS50893"/>
    </source>
</evidence>
<dbReference type="GO" id="GO:0004518">
    <property type="term" value="F:nuclease activity"/>
    <property type="evidence" value="ECO:0007669"/>
    <property type="project" value="UniProtKB-KW"/>
</dbReference>
<dbReference type="GO" id="GO:0009380">
    <property type="term" value="C:excinuclease repair complex"/>
    <property type="evidence" value="ECO:0007669"/>
    <property type="project" value="InterPro"/>
</dbReference>
<keyword evidence="5" id="KW-0547">Nucleotide-binding</keyword>
<keyword evidence="3" id="KW-0479">Metal-binding</keyword>
<dbReference type="InterPro" id="IPR004602">
    <property type="entry name" value="UvrA"/>
</dbReference>
<feature type="domain" description="ABC transporter" evidence="17">
    <location>
        <begin position="599"/>
        <end position="928"/>
    </location>
</feature>
<dbReference type="PANTHER" id="PTHR43152">
    <property type="entry name" value="UVRABC SYSTEM PROTEIN A"/>
    <property type="match status" value="1"/>
</dbReference>
<keyword evidence="7" id="KW-0228">DNA excision</keyword>
<dbReference type="Gene3D" id="1.10.8.280">
    <property type="entry name" value="ABC transporter ATPase domain-like"/>
    <property type="match status" value="1"/>
</dbReference>
<dbReference type="GO" id="GO:0003677">
    <property type="term" value="F:DNA binding"/>
    <property type="evidence" value="ECO:0007669"/>
    <property type="project" value="UniProtKB-KW"/>
</dbReference>
<dbReference type="Gene3D" id="1.20.1580.10">
    <property type="entry name" value="ABC transporter ATPase like domain"/>
    <property type="match status" value="2"/>
</dbReference>
<comment type="similarity">
    <text evidence="14">Belongs to the ABC transporter superfamily. UvrA family.</text>
</comment>
<protein>
    <recommendedName>
        <fullName evidence="15">UvrABC system protein A</fullName>
    </recommendedName>
    <alternativeName>
        <fullName evidence="16">Excinuclease ABC subunit A</fullName>
    </alternativeName>
</protein>
<keyword evidence="8" id="KW-0863">Zinc-finger</keyword>
<keyword evidence="9" id="KW-0862">Zinc</keyword>
<comment type="subcellular location">
    <subcellularLocation>
        <location evidence="1">Cytoplasm</location>
    </subcellularLocation>
</comment>
<keyword evidence="2" id="KW-0963">Cytoplasm</keyword>
<evidence type="ECO:0000256" key="14">
    <source>
        <dbReference type="ARBA" id="ARBA00038000"/>
    </source>
</evidence>
<evidence type="ECO:0000256" key="15">
    <source>
        <dbReference type="ARBA" id="ARBA00039316"/>
    </source>
</evidence>
<dbReference type="CDD" id="cd03271">
    <property type="entry name" value="ABC_UvrA_II"/>
    <property type="match status" value="1"/>
</dbReference>
<dbReference type="InterPro" id="IPR041102">
    <property type="entry name" value="UvrA_inter"/>
</dbReference>
<evidence type="ECO:0000256" key="4">
    <source>
        <dbReference type="ARBA" id="ARBA00022737"/>
    </source>
</evidence>
<evidence type="ECO:0000313" key="19">
    <source>
        <dbReference type="Proteomes" id="UP000252147"/>
    </source>
</evidence>
<dbReference type="InterPro" id="IPR041552">
    <property type="entry name" value="UvrA_DNA-bd"/>
</dbReference>
<evidence type="ECO:0000256" key="12">
    <source>
        <dbReference type="ARBA" id="ARBA00023125"/>
    </source>
</evidence>
<evidence type="ECO:0000256" key="9">
    <source>
        <dbReference type="ARBA" id="ARBA00022833"/>
    </source>
</evidence>
<dbReference type="EMBL" id="QOPD01000006">
    <property type="protein sequence ID" value="RCL37936.1"/>
    <property type="molecule type" value="Genomic_DNA"/>
</dbReference>
<dbReference type="InterPro" id="IPR003439">
    <property type="entry name" value="ABC_transporter-like_ATP-bd"/>
</dbReference>
<evidence type="ECO:0000256" key="3">
    <source>
        <dbReference type="ARBA" id="ARBA00022723"/>
    </source>
</evidence>
<sequence length="931" mass="104067">MKFIEIKGAKAHNLKNLSLKIPRDKLTVITGLSGSGKSSLAFDTIYAEGQRRYVESLSTYARQFLSVMDKADIESIEGLSPSISIQQKSTSHNPRSTVGTITEIHDYLRLLYARVGVPKCPDHNEPLEAKPVMTMVSDIIREENGNQITIYAPIIMDGKGEHLELLSQLMAEGFTKVKVDNEVYAINKVPILEKNIKHNISVLVDQLIIENNKDCKQRLIESLETSIRFSGGSVDIFADTRNYRLSNKHACPKCNYSVQELEPKIFSFNNPSGACEECDGLGVNSYFDEDKIIKYKNLSVAQGCIEPWNTPYYQSKIIGLFEFIKEDVNKPWSKISDKNKSIILYGIKKKISFKDLASQEIKEEYFEGVIPALERQYQRTDSFFIRDKISAYISEQTCITCNGFRLNKIARNVFVEDMSLPEINNLKILDALDLIKNLSMTGNKSEIAQKISNEIELRLSFLVDVGLDYLNLSRGAQTLSGGEAQRIRLASQIGSGLVGVIYVLDEPSIGLHQRDNQKLINTLIKLRDLGNTVIVVEHDEEMIRSADHIIDLGPGAGIHGGEIVTQGELNEILDNKKSLTSKYLAKELEISLINKERKDSNKSIFISGAKTNNLKDLTVEIPLNKFVCITGVSGSGKSSLINHTLIPAVQNKLLGTKLPEKTNYEKLMGEENIDKLISIDQSPIGKTPRSNPATYTGLFTYIRDIFANTPESRARGYKPGRFSFNVEGGRCENCKGEGWVKVEMHFLPDLFVECDVCKGKRFRDDTLEIKFKKKNIHEILEMTVEESLDFFNSIPQIFKKLATLKEVGLSYIKLGQAANTLSGGEAQRVKLSKELSKRDTGKTLYILDEPTTGLHFSDIQMLMNVLNSLVNKGNSVLVIEHNLDVIRCADWIIDLGPEGGDGGGSLIIEGTLSKIKLNKKSHTAKMLNQIS</sequence>
<reference evidence="18 19" key="1">
    <citation type="journal article" date="2018" name="Microbiome">
        <title>Fine metagenomic profile of the Mediterranean stratified and mixed water columns revealed by assembly and recruitment.</title>
        <authorList>
            <person name="Haro-Moreno J.M."/>
            <person name="Lopez-Perez M."/>
            <person name="De La Torre J.R."/>
            <person name="Picazo A."/>
            <person name="Camacho A."/>
            <person name="Rodriguez-Valera F."/>
        </authorList>
    </citation>
    <scope>NUCLEOTIDE SEQUENCE [LARGE SCALE GENOMIC DNA]</scope>
    <source>
        <strain evidence="18">MED-G83</strain>
    </source>
</reference>
<dbReference type="Pfam" id="PF17760">
    <property type="entry name" value="UvrA_inter"/>
    <property type="match status" value="1"/>
</dbReference>
<keyword evidence="11" id="KW-0267">Excision nuclease</keyword>
<evidence type="ECO:0000256" key="6">
    <source>
        <dbReference type="ARBA" id="ARBA00022763"/>
    </source>
</evidence>
<accession>A0A368BML2</accession>
<keyword evidence="4" id="KW-0677">Repeat</keyword>
<organism evidence="18 19">
    <name type="scientific">SAR86 cluster bacterium</name>
    <dbReference type="NCBI Taxonomy" id="2030880"/>
    <lineage>
        <taxon>Bacteria</taxon>
        <taxon>Pseudomonadati</taxon>
        <taxon>Pseudomonadota</taxon>
        <taxon>Gammaproteobacteria</taxon>
        <taxon>SAR86 cluster</taxon>
    </lineage>
</organism>